<dbReference type="CDD" id="cd00024">
    <property type="entry name" value="CD_CSD"/>
    <property type="match status" value="1"/>
</dbReference>
<feature type="compositionally biased region" description="Basic and acidic residues" evidence="1">
    <location>
        <begin position="304"/>
        <end position="317"/>
    </location>
</feature>
<dbReference type="AlphaFoldDB" id="A0A6A4DIC6"/>
<dbReference type="PROSITE" id="PS50013">
    <property type="entry name" value="CHROMO_2"/>
    <property type="match status" value="1"/>
</dbReference>
<sequence>MDHGAGVDVVLGTDFMIPAGVRLDMFHATARLPDEVSIPLIKALNMQDYRGEGPHVTGVPTEDLLVPSREFAEYRLPRVQPTSDTHEVCVRRTKALLPTMVKSQRGKIDRVRLTNISDRLTSCPAHFPVLMWVPIGDLPKSDEYVRIGSSRYRDWQILAYEGGRDKAVLRREGELYSPWLASQPPAVDRPEYTTPTRVLRRPTEDSSVQREYANSTVHHEQERDKRDQRDQVANDDLSFDDDPVVDSAPPIVMLPSRTDFEPGVSDESTLNRSCVELPPERPGLTSTPSDPSEHDSGPSDECTEDSRGGRSRDESSVEVLDRAYSSVATILSADADNDAVEGYSIAGYTANMINLEDYAHEQAFLPYLDEVSVMELDYSVANVRHPELTPVPEDGWEPDRLAGEDEVEAISNDRVPLLTSPERAVGEFQVKWVGHGDTSWESAADLSRGELVYDYLRRKCREQRLQMTQVADEG</sequence>
<dbReference type="InterPro" id="IPR016197">
    <property type="entry name" value="Chromo-like_dom_sf"/>
</dbReference>
<feature type="compositionally biased region" description="Basic and acidic residues" evidence="1">
    <location>
        <begin position="217"/>
        <end position="232"/>
    </location>
</feature>
<evidence type="ECO:0000313" key="4">
    <source>
        <dbReference type="Proteomes" id="UP000434957"/>
    </source>
</evidence>
<protein>
    <recommendedName>
        <fullName evidence="2">Chromo domain-containing protein</fullName>
    </recommendedName>
</protein>
<dbReference type="InterPro" id="IPR000953">
    <property type="entry name" value="Chromo/chromo_shadow_dom"/>
</dbReference>
<name>A0A6A4DIC6_9STRA</name>
<dbReference type="EMBL" id="QXFT01002110">
    <property type="protein sequence ID" value="KAE9303760.1"/>
    <property type="molecule type" value="Genomic_DNA"/>
</dbReference>
<feature type="region of interest" description="Disordered" evidence="1">
    <location>
        <begin position="180"/>
        <end position="317"/>
    </location>
</feature>
<feature type="domain" description="Chromo" evidence="2">
    <location>
        <begin position="405"/>
        <end position="459"/>
    </location>
</feature>
<evidence type="ECO:0000256" key="1">
    <source>
        <dbReference type="SAM" id="MobiDB-lite"/>
    </source>
</evidence>
<gene>
    <name evidence="3" type="ORF">PR003_g21923</name>
</gene>
<keyword evidence="4" id="KW-1185">Reference proteome</keyword>
<accession>A0A6A4DIC6</accession>
<evidence type="ECO:0000313" key="3">
    <source>
        <dbReference type="EMBL" id="KAE9303760.1"/>
    </source>
</evidence>
<evidence type="ECO:0000259" key="2">
    <source>
        <dbReference type="PROSITE" id="PS50013"/>
    </source>
</evidence>
<reference evidence="3 4" key="1">
    <citation type="submission" date="2018-08" db="EMBL/GenBank/DDBJ databases">
        <title>Genomic investigation of the strawberry pathogen Phytophthora fragariae indicates pathogenicity is determined by transcriptional variation in three key races.</title>
        <authorList>
            <person name="Adams T.M."/>
            <person name="Armitage A.D."/>
            <person name="Sobczyk M.K."/>
            <person name="Bates H.J."/>
            <person name="Dunwell J.M."/>
            <person name="Nellist C.F."/>
            <person name="Harrison R.J."/>
        </authorList>
    </citation>
    <scope>NUCLEOTIDE SEQUENCE [LARGE SCALE GENOMIC DNA]</scope>
    <source>
        <strain evidence="3 4">SCRP333</strain>
    </source>
</reference>
<proteinExistence type="predicted"/>
<dbReference type="Proteomes" id="UP000434957">
    <property type="component" value="Unassembled WGS sequence"/>
</dbReference>
<dbReference type="SUPFAM" id="SSF54160">
    <property type="entry name" value="Chromo domain-like"/>
    <property type="match status" value="1"/>
</dbReference>
<organism evidence="3 4">
    <name type="scientific">Phytophthora rubi</name>
    <dbReference type="NCBI Taxonomy" id="129364"/>
    <lineage>
        <taxon>Eukaryota</taxon>
        <taxon>Sar</taxon>
        <taxon>Stramenopiles</taxon>
        <taxon>Oomycota</taxon>
        <taxon>Peronosporomycetes</taxon>
        <taxon>Peronosporales</taxon>
        <taxon>Peronosporaceae</taxon>
        <taxon>Phytophthora</taxon>
    </lineage>
</organism>
<comment type="caution">
    <text evidence="3">The sequence shown here is derived from an EMBL/GenBank/DDBJ whole genome shotgun (WGS) entry which is preliminary data.</text>
</comment>
<dbReference type="Gene3D" id="2.40.50.40">
    <property type="match status" value="1"/>
</dbReference>